<feature type="compositionally biased region" description="Basic and acidic residues" evidence="5">
    <location>
        <begin position="707"/>
        <end position="729"/>
    </location>
</feature>
<sequence length="971" mass="109464">MNDIYWHEKRTMSSKQLSSPPPTQPRRSYEHALRTKHHQQMNMQFHPHSATTITGRTDPLSYLHYPTVSSRSHNNNNNNNANFPYTSSTHGVYRQSPPTIVTSPPLHLHQNRHFDTRNQSPYSEQRYFSRSISDDYFTTKYDEINRLNDDIYGDEDEDEHDYEENSSENFNYIFENTGDVISPVNSPMATYRNVGPLNSPNTNNNNNNNLSSNLNRDSIDYSSTKYNQQQNYKSLTMPKNHYQNITTTTTKDFLPIDNDTNYVTASSSLDTEINSNMNESTKRMNNPNGKFSIHKIIRQGISSLRTRKKPSSMSTPPPQPMPSTNPFYANAPTPPPSQPSLSVGHYVTNNDDIPHPPPPTTLRSISVDSISNNTSPQKIIVTEPVTVSTVRANSVDSVTIDFDRPPTTTRTYIQPSWTSSTTPTATTITTINTPINTESITRQTPVPATRVLPVQFTENNKISSPRSPPPLPPPSSSSSSSVAPSPLSSNISSITTTTTKTMEKNHATNSLTKIPSNPTKIPPPVAPKPDASRLTPIRTNYLNNNNNNNNHFSSSTINPMLPQPPPPAPPPTTNNVTFTTIPSSSSSSSTSTIEQRRLILSDKLTINQFKPIPDNSTTIYANVSSIPTIRPIIANNILTLQEKFQIRSSPVSTTNSSPSPIPITSMNSNTISTTITNSSSPSTNSSSTPPTTTVIQTNKQITVQDIDTTKYEEIPAKEPDLTRQPEKSALKKPNGVKRRVIPVFRENQRPSPRPSPKTKPTVVITALPSTTPVNDEHNSDYEQNENYSSDDDDDNNNNNNNNGTRRPFANVKRNDSLARFLKDRPLPNELFDKNILVKPMDERKNERETIETKLERKLSLRPSPEELEARNILRAKTQAELTAEKEETKRYLIRKLSFRPSIQELRDRKIIRFCDYIEVSECDDVDRRADKPWTRLTPRDKQMIRKELNEYKSSEMEIHPDSAKYTRFHPP</sequence>
<dbReference type="PANTHER" id="PTHR12751:SF18">
    <property type="entry name" value="PHOSPHATASE AND ACTIN REGULATOR 1"/>
    <property type="match status" value="1"/>
</dbReference>
<evidence type="ECO:0000313" key="7">
    <source>
        <dbReference type="Proteomes" id="UP000663870"/>
    </source>
</evidence>
<feature type="repeat" description="RPEL" evidence="4">
    <location>
        <begin position="852"/>
        <end position="877"/>
    </location>
</feature>
<dbReference type="Pfam" id="PF02755">
    <property type="entry name" value="RPEL"/>
    <property type="match status" value="1"/>
</dbReference>
<keyword evidence="7" id="KW-1185">Reference proteome</keyword>
<keyword evidence="2" id="KW-0677">Repeat</keyword>
<gene>
    <name evidence="6" type="ORF">JXQ802_LOCUS11041</name>
</gene>
<comment type="caution">
    <text evidence="6">The sequence shown here is derived from an EMBL/GenBank/DDBJ whole genome shotgun (WGS) entry which is preliminary data.</text>
</comment>
<feature type="compositionally biased region" description="Basic and acidic residues" evidence="5">
    <location>
        <begin position="1"/>
        <end position="11"/>
    </location>
</feature>
<feature type="compositionally biased region" description="Polar residues" evidence="5">
    <location>
        <begin position="694"/>
        <end position="706"/>
    </location>
</feature>
<reference evidence="6" key="1">
    <citation type="submission" date="2021-02" db="EMBL/GenBank/DDBJ databases">
        <authorList>
            <person name="Nowell W R."/>
        </authorList>
    </citation>
    <scope>NUCLEOTIDE SEQUENCE</scope>
</reference>
<organism evidence="6 7">
    <name type="scientific">Rotaria sordida</name>
    <dbReference type="NCBI Taxonomy" id="392033"/>
    <lineage>
        <taxon>Eukaryota</taxon>
        <taxon>Metazoa</taxon>
        <taxon>Spiralia</taxon>
        <taxon>Gnathifera</taxon>
        <taxon>Rotifera</taxon>
        <taxon>Eurotatoria</taxon>
        <taxon>Bdelloidea</taxon>
        <taxon>Philodinida</taxon>
        <taxon>Philodinidae</taxon>
        <taxon>Rotaria</taxon>
    </lineage>
</organism>
<dbReference type="Gene3D" id="6.10.140.2130">
    <property type="match status" value="1"/>
</dbReference>
<feature type="region of interest" description="Disordered" evidence="5">
    <location>
        <begin position="647"/>
        <end position="811"/>
    </location>
</feature>
<feature type="region of interest" description="Disordered" evidence="5">
    <location>
        <begin position="304"/>
        <end position="339"/>
    </location>
</feature>
<evidence type="ECO:0000256" key="2">
    <source>
        <dbReference type="ARBA" id="ARBA00022737"/>
    </source>
</evidence>
<dbReference type="Gene3D" id="6.10.140.1750">
    <property type="match status" value="1"/>
</dbReference>
<dbReference type="GO" id="GO:0003779">
    <property type="term" value="F:actin binding"/>
    <property type="evidence" value="ECO:0007669"/>
    <property type="project" value="UniProtKB-KW"/>
</dbReference>
<proteinExistence type="inferred from homology"/>
<dbReference type="GO" id="GO:0030036">
    <property type="term" value="P:actin cytoskeleton organization"/>
    <property type="evidence" value="ECO:0007669"/>
    <property type="project" value="TreeGrafter"/>
</dbReference>
<dbReference type="AlphaFoldDB" id="A0A814CE07"/>
<comment type="similarity">
    <text evidence="1">Belongs to the phosphatase and actin regulator family.</text>
</comment>
<feature type="compositionally biased region" description="Polar residues" evidence="5">
    <location>
        <begin position="507"/>
        <end position="517"/>
    </location>
</feature>
<evidence type="ECO:0000256" key="3">
    <source>
        <dbReference type="ARBA" id="ARBA00023203"/>
    </source>
</evidence>
<accession>A0A814CE07</accession>
<protein>
    <recommendedName>
        <fullName evidence="8">Phosphatase and actin regulator</fullName>
    </recommendedName>
</protein>
<keyword evidence="3" id="KW-0009">Actin-binding</keyword>
<dbReference type="SMART" id="SM00707">
    <property type="entry name" value="RPEL"/>
    <property type="match status" value="3"/>
</dbReference>
<evidence type="ECO:0000313" key="6">
    <source>
        <dbReference type="EMBL" id="CAF0938820.1"/>
    </source>
</evidence>
<dbReference type="EMBL" id="CAJNOL010000216">
    <property type="protein sequence ID" value="CAF0938820.1"/>
    <property type="molecule type" value="Genomic_DNA"/>
</dbReference>
<evidence type="ECO:0000256" key="4">
    <source>
        <dbReference type="PROSITE-ProRule" id="PRU00401"/>
    </source>
</evidence>
<dbReference type="Proteomes" id="UP000663870">
    <property type="component" value="Unassembled WGS sequence"/>
</dbReference>
<dbReference type="PROSITE" id="PS51073">
    <property type="entry name" value="RPEL"/>
    <property type="match status" value="1"/>
</dbReference>
<feature type="region of interest" description="Disordered" evidence="5">
    <location>
        <begin position="458"/>
        <end position="557"/>
    </location>
</feature>
<dbReference type="PANTHER" id="PTHR12751">
    <property type="entry name" value="PHOSPHATASE AND ACTIN REGULATOR PHACTR"/>
    <property type="match status" value="1"/>
</dbReference>
<feature type="region of interest" description="Disordered" evidence="5">
    <location>
        <begin position="1"/>
        <end position="29"/>
    </location>
</feature>
<evidence type="ECO:0000256" key="1">
    <source>
        <dbReference type="ARBA" id="ARBA00009795"/>
    </source>
</evidence>
<feature type="region of interest" description="Disordered" evidence="5">
    <location>
        <begin position="191"/>
        <end position="219"/>
    </location>
</feature>
<evidence type="ECO:0000256" key="5">
    <source>
        <dbReference type="SAM" id="MobiDB-lite"/>
    </source>
</evidence>
<name>A0A814CE07_9BILA</name>
<feature type="compositionally biased region" description="Pro residues" evidence="5">
    <location>
        <begin position="466"/>
        <end position="475"/>
    </location>
</feature>
<evidence type="ECO:0008006" key="8">
    <source>
        <dbReference type="Google" id="ProtNLM"/>
    </source>
</evidence>
<dbReference type="InterPro" id="IPR004018">
    <property type="entry name" value="RPEL_repeat"/>
</dbReference>
<feature type="compositionally biased region" description="Low complexity" evidence="5">
    <location>
        <begin position="476"/>
        <end position="500"/>
    </location>
</feature>
<feature type="compositionally biased region" description="Low complexity" evidence="5">
    <location>
        <begin position="647"/>
        <end position="693"/>
    </location>
</feature>
<feature type="compositionally biased region" description="Low complexity" evidence="5">
    <location>
        <begin position="196"/>
        <end position="215"/>
    </location>
</feature>